<name>I1D8E3_9PSEU</name>
<dbReference type="HOGENOM" id="CLU_2496029_0_0_11"/>
<evidence type="ECO:0000313" key="2">
    <source>
        <dbReference type="Proteomes" id="UP000005087"/>
    </source>
</evidence>
<reference evidence="1 2" key="1">
    <citation type="submission" date="2011-09" db="EMBL/GenBank/DDBJ databases">
        <authorList>
            <consortium name="US DOE Joint Genome Institute (JGI-PGF)"/>
            <person name="Lucas S."/>
            <person name="Han J."/>
            <person name="Lapidus A."/>
            <person name="Cheng J.-F."/>
            <person name="Goodwin L."/>
            <person name="Pitluck S."/>
            <person name="Peters L."/>
            <person name="Land M.L."/>
            <person name="Hauser L."/>
            <person name="Brambilla E."/>
            <person name="Klenk H.-P."/>
            <person name="Woyke T.J."/>
        </authorList>
    </citation>
    <scope>NUCLEOTIDE SEQUENCE [LARGE SCALE GENOMIC DNA]</scope>
    <source>
        <strain evidence="1 2">K62</strain>
        <plasmid evidence="1 2">pSACGL01</plasmid>
    </source>
</reference>
<reference evidence="2" key="2">
    <citation type="submission" date="2012-01" db="EMBL/GenBank/DDBJ databases">
        <title>Noncontiguous Finished sequence of chromosome of Saccharomonospora glauca K62.</title>
        <authorList>
            <consortium name="US DOE Joint Genome Institute"/>
            <person name="Lucas S."/>
            <person name="Han J."/>
            <person name="Lapidus A."/>
            <person name="Cheng J.-F."/>
            <person name="Goodwin L."/>
            <person name="Pitluck S."/>
            <person name="Peters L."/>
            <person name="Mikhailova N."/>
            <person name="Held B."/>
            <person name="Detter J.C."/>
            <person name="Han C."/>
            <person name="Tapia R."/>
            <person name="Land M."/>
            <person name="Hauser L."/>
            <person name="Kyrpides N."/>
            <person name="Ivanova N."/>
            <person name="Pagani I."/>
            <person name="Brambilla E.-M."/>
            <person name="Klenk H.-P."/>
            <person name="Woyke T."/>
        </authorList>
    </citation>
    <scope>NUCLEOTIDE SEQUENCE [LARGE SCALE GENOMIC DNA]</scope>
    <source>
        <strain evidence="2">K62</strain>
        <plasmid evidence="2">pSACGL01</plasmid>
    </source>
</reference>
<dbReference type="Proteomes" id="UP000005087">
    <property type="component" value="Plasmid pSACGL01"/>
</dbReference>
<sequence>MGGLGFRLLAWYDLDWWWISPLVNALCPDTRKIERAKQLGALVWNREIRFYDYTQPRGVIATQISDEIDGQPPLPGIMDTLTGGPP</sequence>
<dbReference type="AlphaFoldDB" id="I1D8E3"/>
<proteinExistence type="predicted"/>
<organism evidence="1 2">
    <name type="scientific">Saccharomonospora glauca K62</name>
    <dbReference type="NCBI Taxonomy" id="928724"/>
    <lineage>
        <taxon>Bacteria</taxon>
        <taxon>Bacillati</taxon>
        <taxon>Actinomycetota</taxon>
        <taxon>Actinomycetes</taxon>
        <taxon>Pseudonocardiales</taxon>
        <taxon>Pseudonocardiaceae</taxon>
        <taxon>Saccharomonospora</taxon>
    </lineage>
</organism>
<dbReference type="EMBL" id="CM001485">
    <property type="protein sequence ID" value="EIF01218.1"/>
    <property type="molecule type" value="Genomic_DNA"/>
</dbReference>
<keyword evidence="1" id="KW-0614">Plasmid</keyword>
<protein>
    <submittedName>
        <fullName evidence="1">Uncharacterized protein</fullName>
    </submittedName>
</protein>
<accession>I1D8E3</accession>
<keyword evidence="2" id="KW-1185">Reference proteome</keyword>
<gene>
    <name evidence="1" type="ORF">SacglDRAFT_00003</name>
</gene>
<evidence type="ECO:0000313" key="1">
    <source>
        <dbReference type="EMBL" id="EIF01218.1"/>
    </source>
</evidence>
<geneLocation type="plasmid" evidence="1 2">
    <name>pSACGL01</name>
</geneLocation>